<dbReference type="PROSITE" id="PS50011">
    <property type="entry name" value="PROTEIN_KINASE_DOM"/>
    <property type="match status" value="1"/>
</dbReference>
<evidence type="ECO:0000256" key="14">
    <source>
        <dbReference type="SAM" id="MobiDB-lite"/>
    </source>
</evidence>
<accession>A0A1I7SBA0</accession>
<name>A0A1I7SBA0_BURXY</name>
<reference evidence="17" key="1">
    <citation type="submission" date="2016-11" db="UniProtKB">
        <authorList>
            <consortium name="WormBaseParasite"/>
        </authorList>
    </citation>
    <scope>IDENTIFICATION</scope>
</reference>
<evidence type="ECO:0000259" key="15">
    <source>
        <dbReference type="PROSITE" id="PS50011"/>
    </source>
</evidence>
<evidence type="ECO:0000256" key="11">
    <source>
        <dbReference type="ARBA" id="ARBA00051693"/>
    </source>
</evidence>
<dbReference type="FunFam" id="3.30.200.20:FF:000040">
    <property type="entry name" value="Dual specificity mitogen-activated protein kinase kinase"/>
    <property type="match status" value="1"/>
</dbReference>
<dbReference type="AlphaFoldDB" id="A0A1I7SBA0"/>
<evidence type="ECO:0000256" key="5">
    <source>
        <dbReference type="ARBA" id="ARBA00022840"/>
    </source>
</evidence>
<protein>
    <recommendedName>
        <fullName evidence="8">mitogen-activated protein kinase kinase</fullName>
        <ecNumber evidence="8">2.7.12.2</ecNumber>
    </recommendedName>
</protein>
<dbReference type="InterPro" id="IPR011009">
    <property type="entry name" value="Kinase-like_dom_sf"/>
</dbReference>
<dbReference type="Pfam" id="PF00069">
    <property type="entry name" value="Pkinase"/>
    <property type="match status" value="1"/>
</dbReference>
<dbReference type="eggNOG" id="KOG0581">
    <property type="taxonomic scope" value="Eukaryota"/>
</dbReference>
<evidence type="ECO:0000256" key="7">
    <source>
        <dbReference type="ARBA" id="ARBA00038035"/>
    </source>
</evidence>
<organism evidence="16 17">
    <name type="scientific">Bursaphelenchus xylophilus</name>
    <name type="common">Pinewood nematode worm</name>
    <name type="synonym">Aphelenchoides xylophilus</name>
    <dbReference type="NCBI Taxonomy" id="6326"/>
    <lineage>
        <taxon>Eukaryota</taxon>
        <taxon>Metazoa</taxon>
        <taxon>Ecdysozoa</taxon>
        <taxon>Nematoda</taxon>
        <taxon>Chromadorea</taxon>
        <taxon>Rhabditida</taxon>
        <taxon>Tylenchina</taxon>
        <taxon>Tylenchomorpha</taxon>
        <taxon>Aphelenchoidea</taxon>
        <taxon>Aphelenchoididae</taxon>
        <taxon>Bursaphelenchus</taxon>
    </lineage>
</organism>
<dbReference type="PANTHER" id="PTHR47448">
    <property type="entry name" value="DUAL SPECIFICITY MITOGEN-ACTIVATED PROTEIN KINASE KINASE DSOR1-LIKE PROTEIN"/>
    <property type="match status" value="1"/>
</dbReference>
<evidence type="ECO:0000256" key="4">
    <source>
        <dbReference type="ARBA" id="ARBA00022777"/>
    </source>
</evidence>
<dbReference type="PANTHER" id="PTHR47448:SF1">
    <property type="entry name" value="SERINE_THREONINE-PROTEIN KINASE STE7 HOMOLOG"/>
    <property type="match status" value="1"/>
</dbReference>
<dbReference type="Gene3D" id="3.30.200.20">
    <property type="entry name" value="Phosphorylase Kinase, domain 1"/>
    <property type="match status" value="1"/>
</dbReference>
<keyword evidence="1 13" id="KW-0723">Serine/threonine-protein kinase</keyword>
<evidence type="ECO:0000256" key="9">
    <source>
        <dbReference type="ARBA" id="ARBA00049014"/>
    </source>
</evidence>
<dbReference type="InterPro" id="IPR008271">
    <property type="entry name" value="Ser/Thr_kinase_AS"/>
</dbReference>
<proteinExistence type="inferred from homology"/>
<dbReference type="InterPro" id="IPR050915">
    <property type="entry name" value="MAP_kinase_kinase"/>
</dbReference>
<feature type="binding site" evidence="12">
    <location>
        <position position="170"/>
    </location>
    <ligand>
        <name>ATP</name>
        <dbReference type="ChEBI" id="CHEBI:30616"/>
    </ligand>
</feature>
<evidence type="ECO:0000256" key="2">
    <source>
        <dbReference type="ARBA" id="ARBA00022679"/>
    </source>
</evidence>
<comment type="catalytic activity">
    <reaction evidence="11">
        <text>L-tyrosyl-[protein] + ATP = O-phospho-L-tyrosyl-[protein] + ADP + H(+)</text>
        <dbReference type="Rhea" id="RHEA:10596"/>
        <dbReference type="Rhea" id="RHEA-COMP:10136"/>
        <dbReference type="Rhea" id="RHEA-COMP:20101"/>
        <dbReference type="ChEBI" id="CHEBI:15378"/>
        <dbReference type="ChEBI" id="CHEBI:30616"/>
        <dbReference type="ChEBI" id="CHEBI:46858"/>
        <dbReference type="ChEBI" id="CHEBI:61978"/>
        <dbReference type="ChEBI" id="CHEBI:456216"/>
        <dbReference type="EC" id="2.7.12.2"/>
    </reaction>
</comment>
<dbReference type="PROSITE" id="PS00108">
    <property type="entry name" value="PROTEIN_KINASE_ST"/>
    <property type="match status" value="1"/>
</dbReference>
<dbReference type="PROSITE" id="PS00107">
    <property type="entry name" value="PROTEIN_KINASE_ATP"/>
    <property type="match status" value="1"/>
</dbReference>
<keyword evidence="5 12" id="KW-0067">ATP-binding</keyword>
<evidence type="ECO:0000313" key="16">
    <source>
        <dbReference type="Proteomes" id="UP000095284"/>
    </source>
</evidence>
<dbReference type="InterPro" id="IPR017441">
    <property type="entry name" value="Protein_kinase_ATP_BS"/>
</dbReference>
<evidence type="ECO:0000256" key="1">
    <source>
        <dbReference type="ARBA" id="ARBA00022527"/>
    </source>
</evidence>
<keyword evidence="3 12" id="KW-0547">Nucleotide-binding</keyword>
<comment type="similarity">
    <text evidence="7">Belongs to the protein kinase superfamily. STE Ser/Thr protein kinase family. MAP kinase kinase subfamily.</text>
</comment>
<dbReference type="Gene3D" id="3.30.300.90">
    <property type="entry name" value="BolA-like"/>
    <property type="match status" value="1"/>
</dbReference>
<keyword evidence="4" id="KW-0418">Kinase</keyword>
<comment type="catalytic activity">
    <reaction evidence="10">
        <text>L-threonyl-[protein] + ATP = O-phospho-L-threonyl-[protein] + ADP + H(+)</text>
        <dbReference type="Rhea" id="RHEA:46608"/>
        <dbReference type="Rhea" id="RHEA-COMP:11060"/>
        <dbReference type="Rhea" id="RHEA-COMP:11605"/>
        <dbReference type="ChEBI" id="CHEBI:15378"/>
        <dbReference type="ChEBI" id="CHEBI:30013"/>
        <dbReference type="ChEBI" id="CHEBI:30616"/>
        <dbReference type="ChEBI" id="CHEBI:61977"/>
        <dbReference type="ChEBI" id="CHEBI:456216"/>
        <dbReference type="EC" id="2.7.12.2"/>
    </reaction>
</comment>
<dbReference type="EC" id="2.7.12.2" evidence="8"/>
<evidence type="ECO:0000256" key="13">
    <source>
        <dbReference type="RuleBase" id="RU000304"/>
    </source>
</evidence>
<dbReference type="WBParaSite" id="BXY_1029800.1">
    <property type="protein sequence ID" value="BXY_1029800.1"/>
    <property type="gene ID" value="BXY_1029800"/>
</dbReference>
<sequence>MFAGFATNFKRREESWIKGSRRRSEHFKPVHAEVERESQHNVPKGVEIEFRVQIASGKFDGLSKIYTLKMSSGKKRNPLGLSLPPTVKEEGSGASLSDTPENKPELAAHLQSLVLSEPQVERMNEWKDQKKQIGELKEEQLDRICELGHGNGGVVHKMRHRESGLILARKLVHLEVKPSVRNQILKELEVLHKCNSPYIVGFYGAFTNNNDISICMEYMDGLSLDIVLQYNQRISEKRVGRIAVAVIKGLTYLKEEFNILHRDVKPSNMLVNSRGEIKLCDFGVSCMLIDSMANSFVGTRSYMAPERLTGTRYSIQSDVWSFGLSLVELVLGRYPIPSPNRHEFARIFGVSPDEVRFDTPIDDGGDASEGPKTMAIFELLDYIVNKNPPQLPRGLFSDNFIDFVNKCLAKNVAERANLTVLIQEPFFREHDTQSDNGEFAQWVQEVIRKKTEHEAAAAN</sequence>
<feature type="region of interest" description="Disordered" evidence="14">
    <location>
        <begin position="75"/>
        <end position="102"/>
    </location>
</feature>
<dbReference type="GO" id="GO:0004674">
    <property type="term" value="F:protein serine/threonine kinase activity"/>
    <property type="evidence" value="ECO:0007669"/>
    <property type="project" value="UniProtKB-KW"/>
</dbReference>
<dbReference type="Proteomes" id="UP000095284">
    <property type="component" value="Unplaced"/>
</dbReference>
<dbReference type="GO" id="GO:0004708">
    <property type="term" value="F:MAP kinase kinase activity"/>
    <property type="evidence" value="ECO:0007669"/>
    <property type="project" value="UniProtKB-EC"/>
</dbReference>
<comment type="catalytic activity">
    <reaction evidence="9">
        <text>L-seryl-[protein] + ATP = O-phospho-L-seryl-[protein] + ADP + H(+)</text>
        <dbReference type="Rhea" id="RHEA:17989"/>
        <dbReference type="Rhea" id="RHEA-COMP:9863"/>
        <dbReference type="Rhea" id="RHEA-COMP:11604"/>
        <dbReference type="ChEBI" id="CHEBI:15378"/>
        <dbReference type="ChEBI" id="CHEBI:29999"/>
        <dbReference type="ChEBI" id="CHEBI:30616"/>
        <dbReference type="ChEBI" id="CHEBI:83421"/>
        <dbReference type="ChEBI" id="CHEBI:456216"/>
        <dbReference type="EC" id="2.7.12.2"/>
    </reaction>
</comment>
<evidence type="ECO:0000256" key="3">
    <source>
        <dbReference type="ARBA" id="ARBA00022741"/>
    </source>
</evidence>
<evidence type="ECO:0000256" key="8">
    <source>
        <dbReference type="ARBA" id="ARBA00038999"/>
    </source>
</evidence>
<keyword evidence="2" id="KW-0808">Transferase</keyword>
<dbReference type="GO" id="GO:0004713">
    <property type="term" value="F:protein tyrosine kinase activity"/>
    <property type="evidence" value="ECO:0007669"/>
    <property type="project" value="UniProtKB-KW"/>
</dbReference>
<evidence type="ECO:0000313" key="17">
    <source>
        <dbReference type="WBParaSite" id="BXY_1029800.1"/>
    </source>
</evidence>
<dbReference type="InterPro" id="IPR000719">
    <property type="entry name" value="Prot_kinase_dom"/>
</dbReference>
<dbReference type="InterPro" id="IPR036065">
    <property type="entry name" value="BolA-like_sf"/>
</dbReference>
<evidence type="ECO:0000256" key="6">
    <source>
        <dbReference type="ARBA" id="ARBA00023137"/>
    </source>
</evidence>
<dbReference type="Gene3D" id="1.10.510.10">
    <property type="entry name" value="Transferase(Phosphotransferase) domain 1"/>
    <property type="match status" value="1"/>
</dbReference>
<evidence type="ECO:0000256" key="12">
    <source>
        <dbReference type="PROSITE-ProRule" id="PRU10141"/>
    </source>
</evidence>
<feature type="domain" description="Protein kinase" evidence="15">
    <location>
        <begin position="141"/>
        <end position="427"/>
    </location>
</feature>
<dbReference type="SMART" id="SM00220">
    <property type="entry name" value="S_TKc"/>
    <property type="match status" value="1"/>
</dbReference>
<evidence type="ECO:0000256" key="10">
    <source>
        <dbReference type="ARBA" id="ARBA00049299"/>
    </source>
</evidence>
<keyword evidence="6" id="KW-0829">Tyrosine-protein kinase</keyword>
<dbReference type="SUPFAM" id="SSF56112">
    <property type="entry name" value="Protein kinase-like (PK-like)"/>
    <property type="match status" value="1"/>
</dbReference>
<dbReference type="GO" id="GO:0005524">
    <property type="term" value="F:ATP binding"/>
    <property type="evidence" value="ECO:0007669"/>
    <property type="project" value="UniProtKB-UniRule"/>
</dbReference>